<sequence length="37" mass="4079">ADRKRSEDAEPFQLAEPDPQEHGPADDEQDDADGDVL</sequence>
<gene>
    <name evidence="2" type="ORF">LCGC14_1753470</name>
</gene>
<comment type="caution">
    <text evidence="2">The sequence shown here is derived from an EMBL/GenBank/DDBJ whole genome shotgun (WGS) entry which is preliminary data.</text>
</comment>
<organism evidence="2">
    <name type="scientific">marine sediment metagenome</name>
    <dbReference type="NCBI Taxonomy" id="412755"/>
    <lineage>
        <taxon>unclassified sequences</taxon>
        <taxon>metagenomes</taxon>
        <taxon>ecological metagenomes</taxon>
    </lineage>
</organism>
<feature type="region of interest" description="Disordered" evidence="1">
    <location>
        <begin position="1"/>
        <end position="37"/>
    </location>
</feature>
<dbReference type="EMBL" id="LAZR01016206">
    <property type="protein sequence ID" value="KKM05500.1"/>
    <property type="molecule type" value="Genomic_DNA"/>
</dbReference>
<evidence type="ECO:0000313" key="2">
    <source>
        <dbReference type="EMBL" id="KKM05500.1"/>
    </source>
</evidence>
<evidence type="ECO:0000256" key="1">
    <source>
        <dbReference type="SAM" id="MobiDB-lite"/>
    </source>
</evidence>
<reference evidence="2" key="1">
    <citation type="journal article" date="2015" name="Nature">
        <title>Complex archaea that bridge the gap between prokaryotes and eukaryotes.</title>
        <authorList>
            <person name="Spang A."/>
            <person name="Saw J.H."/>
            <person name="Jorgensen S.L."/>
            <person name="Zaremba-Niedzwiedzka K."/>
            <person name="Martijn J."/>
            <person name="Lind A.E."/>
            <person name="van Eijk R."/>
            <person name="Schleper C."/>
            <person name="Guy L."/>
            <person name="Ettema T.J."/>
        </authorList>
    </citation>
    <scope>NUCLEOTIDE SEQUENCE</scope>
</reference>
<feature type="compositionally biased region" description="Acidic residues" evidence="1">
    <location>
        <begin position="26"/>
        <end position="37"/>
    </location>
</feature>
<feature type="non-terminal residue" evidence="2">
    <location>
        <position position="1"/>
    </location>
</feature>
<name>A0A0F9H398_9ZZZZ</name>
<protein>
    <submittedName>
        <fullName evidence="2">Uncharacterized protein</fullName>
    </submittedName>
</protein>
<accession>A0A0F9H398</accession>
<proteinExistence type="predicted"/>
<dbReference type="AlphaFoldDB" id="A0A0F9H398"/>